<evidence type="ECO:0000256" key="3">
    <source>
        <dbReference type="ARBA" id="ARBA00022679"/>
    </source>
</evidence>
<comment type="catalytic activity">
    <reaction evidence="8">
        <text>adenosine + phosphate = alpha-D-ribose 1-phosphate + adenine</text>
        <dbReference type="Rhea" id="RHEA:27642"/>
        <dbReference type="ChEBI" id="CHEBI:16335"/>
        <dbReference type="ChEBI" id="CHEBI:16708"/>
        <dbReference type="ChEBI" id="CHEBI:43474"/>
        <dbReference type="ChEBI" id="CHEBI:57720"/>
        <dbReference type="EC" id="2.4.2.1"/>
    </reaction>
    <physiologicalReaction direction="left-to-right" evidence="8">
        <dbReference type="Rhea" id="RHEA:27643"/>
    </physiologicalReaction>
</comment>
<dbReference type="InterPro" id="IPR003730">
    <property type="entry name" value="Cu_polyphenol_OxRdtase"/>
</dbReference>
<organism evidence="11 12">
    <name type="scientific">Paraperlucidibaca wandonensis</name>
    <dbReference type="NCBI Taxonomy" id="1268273"/>
    <lineage>
        <taxon>Bacteria</taxon>
        <taxon>Pseudomonadati</taxon>
        <taxon>Pseudomonadota</taxon>
        <taxon>Gammaproteobacteria</taxon>
        <taxon>Moraxellales</taxon>
        <taxon>Moraxellaceae</taxon>
        <taxon>Paraperlucidibaca</taxon>
    </lineage>
</organism>
<dbReference type="RefSeq" id="WP_379072428.1">
    <property type="nucleotide sequence ID" value="NZ_JBHTIT010000002.1"/>
</dbReference>
<protein>
    <recommendedName>
        <fullName evidence="10">Purine nucleoside phosphorylase</fullName>
    </recommendedName>
</protein>
<comment type="catalytic activity">
    <reaction evidence="1">
        <text>inosine + phosphate = alpha-D-ribose 1-phosphate + hypoxanthine</text>
        <dbReference type="Rhea" id="RHEA:27646"/>
        <dbReference type="ChEBI" id="CHEBI:17368"/>
        <dbReference type="ChEBI" id="CHEBI:17596"/>
        <dbReference type="ChEBI" id="CHEBI:43474"/>
        <dbReference type="ChEBI" id="CHEBI:57720"/>
        <dbReference type="EC" id="2.4.2.1"/>
    </reaction>
    <physiologicalReaction direction="left-to-right" evidence="1">
        <dbReference type="Rhea" id="RHEA:27647"/>
    </physiologicalReaction>
</comment>
<evidence type="ECO:0000256" key="8">
    <source>
        <dbReference type="ARBA" id="ARBA00048968"/>
    </source>
</evidence>
<dbReference type="Gene3D" id="3.60.140.10">
    <property type="entry name" value="CNF1/YfiH-like putative cysteine hydrolases"/>
    <property type="match status" value="1"/>
</dbReference>
<dbReference type="Proteomes" id="UP001597044">
    <property type="component" value="Unassembled WGS sequence"/>
</dbReference>
<dbReference type="InterPro" id="IPR038371">
    <property type="entry name" value="Cu_polyphenol_OxRdtase_sf"/>
</dbReference>
<comment type="catalytic activity">
    <reaction evidence="9">
        <text>S-methyl-5'-thioadenosine + phosphate = 5-(methylsulfanyl)-alpha-D-ribose 1-phosphate + adenine</text>
        <dbReference type="Rhea" id="RHEA:11852"/>
        <dbReference type="ChEBI" id="CHEBI:16708"/>
        <dbReference type="ChEBI" id="CHEBI:17509"/>
        <dbReference type="ChEBI" id="CHEBI:43474"/>
        <dbReference type="ChEBI" id="CHEBI:58533"/>
        <dbReference type="EC" id="2.4.2.28"/>
    </reaction>
    <physiologicalReaction direction="left-to-right" evidence="9">
        <dbReference type="Rhea" id="RHEA:11853"/>
    </physiologicalReaction>
</comment>
<evidence type="ECO:0000256" key="1">
    <source>
        <dbReference type="ARBA" id="ARBA00000553"/>
    </source>
</evidence>
<evidence type="ECO:0000256" key="4">
    <source>
        <dbReference type="ARBA" id="ARBA00022723"/>
    </source>
</evidence>
<evidence type="ECO:0000313" key="11">
    <source>
        <dbReference type="EMBL" id="MFD0951032.1"/>
    </source>
</evidence>
<comment type="similarity">
    <text evidence="2 10">Belongs to the purine nucleoside phosphorylase YfiH/LACC1 family.</text>
</comment>
<dbReference type="EMBL" id="JBHTIT010000002">
    <property type="protein sequence ID" value="MFD0951032.1"/>
    <property type="molecule type" value="Genomic_DNA"/>
</dbReference>
<accession>A0ABW3HK06</accession>
<evidence type="ECO:0000256" key="2">
    <source>
        <dbReference type="ARBA" id="ARBA00007353"/>
    </source>
</evidence>
<dbReference type="InterPro" id="IPR011324">
    <property type="entry name" value="Cytotoxic_necrot_fac-like_cat"/>
</dbReference>
<sequence length="275" mass="29566">MSDLREAVGSPKTLDQSQLIRADWPAPAHVQAWVTTRAGGVSTAPFDSLNLGHHVNDDAQAVAENRQRLTGFCHARGSRGELIWLNQIHGIDVLEPRSSVLDEQSACTPIDADASSTADAGLALVVMTADCLPVFFTDIAGERVAVAHAGWRGLCNGILEATAATFSPQQTLMAWLGPAIGPNSFEVGESVREAFIALAIDDELEATKAAFSANKPGHYLADLYQLARIRLLRTGVSAVYGGGLDTFSESSRFFSYRREAATGRMASVIWRNRPN</sequence>
<dbReference type="PANTHER" id="PTHR30616">
    <property type="entry name" value="UNCHARACTERIZED PROTEIN YFIH"/>
    <property type="match status" value="1"/>
</dbReference>
<evidence type="ECO:0000256" key="6">
    <source>
        <dbReference type="ARBA" id="ARBA00022833"/>
    </source>
</evidence>
<name>A0ABW3HK06_9GAMM</name>
<evidence type="ECO:0000256" key="5">
    <source>
        <dbReference type="ARBA" id="ARBA00022801"/>
    </source>
</evidence>
<dbReference type="Pfam" id="PF02578">
    <property type="entry name" value="Cu-oxidase_4"/>
    <property type="match status" value="1"/>
</dbReference>
<evidence type="ECO:0000256" key="9">
    <source>
        <dbReference type="ARBA" id="ARBA00049893"/>
    </source>
</evidence>
<dbReference type="NCBIfam" id="TIGR00726">
    <property type="entry name" value="peptidoglycan editing factor PgeF"/>
    <property type="match status" value="1"/>
</dbReference>
<dbReference type="SUPFAM" id="SSF64438">
    <property type="entry name" value="CNF1/YfiH-like putative cysteine hydrolases"/>
    <property type="match status" value="1"/>
</dbReference>
<comment type="caution">
    <text evidence="11">The sequence shown here is derived from an EMBL/GenBank/DDBJ whole genome shotgun (WGS) entry which is preliminary data.</text>
</comment>
<keyword evidence="3" id="KW-0808">Transferase</keyword>
<keyword evidence="12" id="KW-1185">Reference proteome</keyword>
<dbReference type="PANTHER" id="PTHR30616:SF2">
    <property type="entry name" value="PURINE NUCLEOSIDE PHOSPHORYLASE LACC1"/>
    <property type="match status" value="1"/>
</dbReference>
<reference evidence="12" key="1">
    <citation type="journal article" date="2019" name="Int. J. Syst. Evol. Microbiol.">
        <title>The Global Catalogue of Microorganisms (GCM) 10K type strain sequencing project: providing services to taxonomists for standard genome sequencing and annotation.</title>
        <authorList>
            <consortium name="The Broad Institute Genomics Platform"/>
            <consortium name="The Broad Institute Genome Sequencing Center for Infectious Disease"/>
            <person name="Wu L."/>
            <person name="Ma J."/>
        </authorList>
    </citation>
    <scope>NUCLEOTIDE SEQUENCE [LARGE SCALE GENOMIC DNA]</scope>
    <source>
        <strain evidence="12">CCUG 63419</strain>
    </source>
</reference>
<proteinExistence type="inferred from homology"/>
<gene>
    <name evidence="11" type="primary">pgeF</name>
    <name evidence="11" type="ORF">ACFQ0F_11670</name>
</gene>
<evidence type="ECO:0000313" key="12">
    <source>
        <dbReference type="Proteomes" id="UP001597044"/>
    </source>
</evidence>
<keyword evidence="6" id="KW-0862">Zinc</keyword>
<evidence type="ECO:0000256" key="7">
    <source>
        <dbReference type="ARBA" id="ARBA00047989"/>
    </source>
</evidence>
<comment type="catalytic activity">
    <reaction evidence="7">
        <text>adenosine + H2O + H(+) = inosine + NH4(+)</text>
        <dbReference type="Rhea" id="RHEA:24408"/>
        <dbReference type="ChEBI" id="CHEBI:15377"/>
        <dbReference type="ChEBI" id="CHEBI:15378"/>
        <dbReference type="ChEBI" id="CHEBI:16335"/>
        <dbReference type="ChEBI" id="CHEBI:17596"/>
        <dbReference type="ChEBI" id="CHEBI:28938"/>
        <dbReference type="EC" id="3.5.4.4"/>
    </reaction>
    <physiologicalReaction direction="left-to-right" evidence="7">
        <dbReference type="Rhea" id="RHEA:24409"/>
    </physiologicalReaction>
</comment>
<keyword evidence="5" id="KW-0378">Hydrolase</keyword>
<dbReference type="CDD" id="cd16833">
    <property type="entry name" value="YfiH"/>
    <property type="match status" value="1"/>
</dbReference>
<evidence type="ECO:0000256" key="10">
    <source>
        <dbReference type="RuleBase" id="RU361274"/>
    </source>
</evidence>
<keyword evidence="4" id="KW-0479">Metal-binding</keyword>